<dbReference type="RefSeq" id="WP_034748509.1">
    <property type="nucleotide sequence ID" value="NZ_FQVE01000008.1"/>
</dbReference>
<evidence type="ECO:0000313" key="7">
    <source>
        <dbReference type="EMBL" id="SHG81059.1"/>
    </source>
</evidence>
<evidence type="ECO:0000256" key="1">
    <source>
        <dbReference type="ARBA" id="ARBA00022729"/>
    </source>
</evidence>
<dbReference type="PROSITE" id="PS51257">
    <property type="entry name" value="PROKAR_LIPOPROTEIN"/>
    <property type="match status" value="1"/>
</dbReference>
<dbReference type="Proteomes" id="UP000028719">
    <property type="component" value="Unassembled WGS sequence"/>
</dbReference>
<dbReference type="Proteomes" id="UP000184108">
    <property type="component" value="Unassembled WGS sequence"/>
</dbReference>
<evidence type="ECO:0000313" key="9">
    <source>
        <dbReference type="Proteomes" id="UP000184108"/>
    </source>
</evidence>
<dbReference type="InterPro" id="IPR018660">
    <property type="entry name" value="MliC"/>
</dbReference>
<feature type="domain" description="C-type lysozyme inhibitor" evidence="5">
    <location>
        <begin position="62"/>
        <end position="119"/>
    </location>
</feature>
<dbReference type="SUPFAM" id="SSF141488">
    <property type="entry name" value="YdhA-like"/>
    <property type="match status" value="1"/>
</dbReference>
<keyword evidence="4" id="KW-0449">Lipoprotein</keyword>
<dbReference type="EMBL" id="FQVE01000008">
    <property type="protein sequence ID" value="SHG81059.1"/>
    <property type="molecule type" value="Genomic_DNA"/>
</dbReference>
<evidence type="ECO:0000313" key="8">
    <source>
        <dbReference type="Proteomes" id="UP000028719"/>
    </source>
</evidence>
<reference evidence="6 8" key="1">
    <citation type="submission" date="2014-07" db="EMBL/GenBank/DDBJ databases">
        <title>Genome of Chryseobacterium vrystaatense LMG 22846.</title>
        <authorList>
            <person name="Pipes S.E."/>
            <person name="Stropko S.J."/>
            <person name="Newman J.D."/>
        </authorList>
    </citation>
    <scope>NUCLEOTIDE SEQUENCE [LARGE SCALE GENOMIC DNA]</scope>
    <source>
        <strain evidence="6 8">LMG 22846</strain>
    </source>
</reference>
<keyword evidence="1" id="KW-0732">Signal</keyword>
<reference evidence="7" key="3">
    <citation type="submission" date="2016-11" db="EMBL/GenBank/DDBJ databases">
        <authorList>
            <person name="Jaros S."/>
            <person name="Januszkiewicz K."/>
            <person name="Wedrychowicz H."/>
        </authorList>
    </citation>
    <scope>NUCLEOTIDE SEQUENCE [LARGE SCALE GENOMIC DNA]</scope>
    <source>
        <strain evidence="7">YR203</strain>
    </source>
</reference>
<accession>A0A1M5MVX4</accession>
<reference evidence="9" key="2">
    <citation type="submission" date="2016-11" db="EMBL/GenBank/DDBJ databases">
        <authorList>
            <person name="Varghese N."/>
            <person name="Submissions S."/>
        </authorList>
    </citation>
    <scope>NUCLEOTIDE SEQUENCE [LARGE SCALE GENOMIC DNA]</scope>
    <source>
        <strain evidence="9">YR203</strain>
    </source>
</reference>
<gene>
    <name evidence="6" type="ORF">IW16_19595</name>
    <name evidence="7" type="ORF">SAMN02787073_4863</name>
</gene>
<evidence type="ECO:0000259" key="5">
    <source>
        <dbReference type="Pfam" id="PF09864"/>
    </source>
</evidence>
<dbReference type="Pfam" id="PF09864">
    <property type="entry name" value="MliC"/>
    <property type="match status" value="1"/>
</dbReference>
<keyword evidence="2" id="KW-0472">Membrane</keyword>
<keyword evidence="8" id="KW-1185">Reference proteome</keyword>
<dbReference type="OrthoDB" id="1273481at2"/>
<sequence>MKKSILLLAATTTLFLSSCNKDKKTTSTSASADSISVTPTDSLSTVTSKDDIVKSTSKNSKGEVLDMTFNNTKDIATVVFNGETVELKGQRPASGIWYKNDHYELRGKGEEVELSKDGKVVFKK</sequence>
<proteinExistence type="predicted"/>
<evidence type="ECO:0000256" key="3">
    <source>
        <dbReference type="ARBA" id="ARBA00023139"/>
    </source>
</evidence>
<dbReference type="InterPro" id="IPR036328">
    <property type="entry name" value="MliC_sf"/>
</dbReference>
<evidence type="ECO:0000313" key="6">
    <source>
        <dbReference type="EMBL" id="KFF24524.1"/>
    </source>
</evidence>
<dbReference type="AlphaFoldDB" id="A0A1M5MVX4"/>
<dbReference type="EMBL" id="JPRI01000008">
    <property type="protein sequence ID" value="KFF24524.1"/>
    <property type="molecule type" value="Genomic_DNA"/>
</dbReference>
<organism evidence="7 9">
    <name type="scientific">Chryseobacterium vrystaatense</name>
    <dbReference type="NCBI Taxonomy" id="307480"/>
    <lineage>
        <taxon>Bacteria</taxon>
        <taxon>Pseudomonadati</taxon>
        <taxon>Bacteroidota</taxon>
        <taxon>Flavobacteriia</taxon>
        <taxon>Flavobacteriales</taxon>
        <taxon>Weeksellaceae</taxon>
        <taxon>Chryseobacterium group</taxon>
        <taxon>Chryseobacterium</taxon>
    </lineage>
</organism>
<keyword evidence="3" id="KW-0564">Palmitate</keyword>
<evidence type="ECO:0000256" key="2">
    <source>
        <dbReference type="ARBA" id="ARBA00023136"/>
    </source>
</evidence>
<name>A0A1M5MVX4_9FLAO</name>
<dbReference type="Gene3D" id="2.40.128.200">
    <property type="match status" value="1"/>
</dbReference>
<evidence type="ECO:0000256" key="4">
    <source>
        <dbReference type="ARBA" id="ARBA00023288"/>
    </source>
</evidence>
<protein>
    <submittedName>
        <fullName evidence="7">Membrane-bound lysozyme-inhibitor of c-type lysozyme</fullName>
    </submittedName>
</protein>